<sequence>MFAREDIWVWEAEQSAQQVREKKHKNPRVSKTKEYRKGIRSVHFGKECAEARRDYSRLYRTKMKHLMRIEKYELLHGYKHTGGWLTW</sequence>
<proteinExistence type="predicted"/>
<keyword evidence="2" id="KW-1185">Reference proteome</keyword>
<organism evidence="1 2">
    <name type="scientific">Paenibacillus endophyticus</name>
    <dbReference type="NCBI Taxonomy" id="1294268"/>
    <lineage>
        <taxon>Bacteria</taxon>
        <taxon>Bacillati</taxon>
        <taxon>Bacillota</taxon>
        <taxon>Bacilli</taxon>
        <taxon>Bacillales</taxon>
        <taxon>Paenibacillaceae</taxon>
        <taxon>Paenibacillus</taxon>
    </lineage>
</organism>
<evidence type="ECO:0000313" key="1">
    <source>
        <dbReference type="EMBL" id="MBB3154267.1"/>
    </source>
</evidence>
<protein>
    <submittedName>
        <fullName evidence="1">Uncharacterized protein</fullName>
    </submittedName>
</protein>
<evidence type="ECO:0000313" key="2">
    <source>
        <dbReference type="Proteomes" id="UP000518605"/>
    </source>
</evidence>
<name>A0A7W5CB05_9BACL</name>
<dbReference type="AlphaFoldDB" id="A0A7W5CB05"/>
<dbReference type="Proteomes" id="UP000518605">
    <property type="component" value="Unassembled WGS sequence"/>
</dbReference>
<dbReference type="EMBL" id="JACHXW010000015">
    <property type="protein sequence ID" value="MBB3154267.1"/>
    <property type="molecule type" value="Genomic_DNA"/>
</dbReference>
<gene>
    <name evidence="1" type="ORF">FHS16_004349</name>
</gene>
<dbReference type="RefSeq" id="WP_246431888.1">
    <property type="nucleotide sequence ID" value="NZ_CBCSLB010000016.1"/>
</dbReference>
<accession>A0A7W5CB05</accession>
<comment type="caution">
    <text evidence="1">The sequence shown here is derived from an EMBL/GenBank/DDBJ whole genome shotgun (WGS) entry which is preliminary data.</text>
</comment>
<reference evidence="1 2" key="1">
    <citation type="submission" date="2020-08" db="EMBL/GenBank/DDBJ databases">
        <title>Genomic Encyclopedia of Type Strains, Phase III (KMG-III): the genomes of soil and plant-associated and newly described type strains.</title>
        <authorList>
            <person name="Whitman W."/>
        </authorList>
    </citation>
    <scope>NUCLEOTIDE SEQUENCE [LARGE SCALE GENOMIC DNA]</scope>
    <source>
        <strain evidence="1 2">CECT 8234</strain>
    </source>
</reference>